<gene>
    <name evidence="2" type="ORF">L211DRAFT_865723</name>
</gene>
<dbReference type="AlphaFoldDB" id="A0A3N4M0X4"/>
<feature type="domain" description="HNH nuclease" evidence="1">
    <location>
        <begin position="4"/>
        <end position="30"/>
    </location>
</feature>
<dbReference type="STRING" id="1051890.A0A3N4M0X4"/>
<dbReference type="InterPro" id="IPR003615">
    <property type="entry name" value="HNH_nuc"/>
</dbReference>
<evidence type="ECO:0000259" key="1">
    <source>
        <dbReference type="Pfam" id="PF13391"/>
    </source>
</evidence>
<proteinExistence type="predicted"/>
<dbReference type="OrthoDB" id="2142759at2759"/>
<reference evidence="2 3" key="1">
    <citation type="journal article" date="2018" name="Nat. Ecol. Evol.">
        <title>Pezizomycetes genomes reveal the molecular basis of ectomycorrhizal truffle lifestyle.</title>
        <authorList>
            <person name="Murat C."/>
            <person name="Payen T."/>
            <person name="Noel B."/>
            <person name="Kuo A."/>
            <person name="Morin E."/>
            <person name="Chen J."/>
            <person name="Kohler A."/>
            <person name="Krizsan K."/>
            <person name="Balestrini R."/>
            <person name="Da Silva C."/>
            <person name="Montanini B."/>
            <person name="Hainaut M."/>
            <person name="Levati E."/>
            <person name="Barry K.W."/>
            <person name="Belfiori B."/>
            <person name="Cichocki N."/>
            <person name="Clum A."/>
            <person name="Dockter R.B."/>
            <person name="Fauchery L."/>
            <person name="Guy J."/>
            <person name="Iotti M."/>
            <person name="Le Tacon F."/>
            <person name="Lindquist E.A."/>
            <person name="Lipzen A."/>
            <person name="Malagnac F."/>
            <person name="Mello A."/>
            <person name="Molinier V."/>
            <person name="Miyauchi S."/>
            <person name="Poulain J."/>
            <person name="Riccioni C."/>
            <person name="Rubini A."/>
            <person name="Sitrit Y."/>
            <person name="Splivallo R."/>
            <person name="Traeger S."/>
            <person name="Wang M."/>
            <person name="Zifcakova L."/>
            <person name="Wipf D."/>
            <person name="Zambonelli A."/>
            <person name="Paolocci F."/>
            <person name="Nowrousian M."/>
            <person name="Ottonello S."/>
            <person name="Baldrian P."/>
            <person name="Spatafora J.W."/>
            <person name="Henrissat B."/>
            <person name="Nagy L.G."/>
            <person name="Aury J.M."/>
            <person name="Wincker P."/>
            <person name="Grigoriev I.V."/>
            <person name="Bonfante P."/>
            <person name="Martin F.M."/>
        </authorList>
    </citation>
    <scope>NUCLEOTIDE SEQUENCE [LARGE SCALE GENOMIC DNA]</scope>
    <source>
        <strain evidence="2 3">ATCC MYA-4762</strain>
    </source>
</reference>
<dbReference type="Pfam" id="PF13391">
    <property type="entry name" value="HNH_2"/>
    <property type="match status" value="1"/>
</dbReference>
<accession>A0A3N4M0X4</accession>
<evidence type="ECO:0000313" key="3">
    <source>
        <dbReference type="Proteomes" id="UP000267821"/>
    </source>
</evidence>
<dbReference type="Proteomes" id="UP000267821">
    <property type="component" value="Unassembled WGS sequence"/>
</dbReference>
<dbReference type="InParanoid" id="A0A3N4M0X4"/>
<evidence type="ECO:0000313" key="2">
    <source>
        <dbReference type="EMBL" id="RPB27568.1"/>
    </source>
</evidence>
<protein>
    <recommendedName>
        <fullName evidence="1">HNH nuclease domain-containing protein</fullName>
    </recommendedName>
</protein>
<organism evidence="2 3">
    <name type="scientific">Terfezia boudieri ATCC MYA-4762</name>
    <dbReference type="NCBI Taxonomy" id="1051890"/>
    <lineage>
        <taxon>Eukaryota</taxon>
        <taxon>Fungi</taxon>
        <taxon>Dikarya</taxon>
        <taxon>Ascomycota</taxon>
        <taxon>Pezizomycotina</taxon>
        <taxon>Pezizomycetes</taxon>
        <taxon>Pezizales</taxon>
        <taxon>Pezizaceae</taxon>
        <taxon>Terfezia</taxon>
    </lineage>
</organism>
<name>A0A3N4M0X4_9PEZI</name>
<dbReference type="EMBL" id="ML121531">
    <property type="protein sequence ID" value="RPB27568.1"/>
    <property type="molecule type" value="Genomic_DNA"/>
</dbReference>
<sequence>MDDINGVSRINSLQNGMLIQSSIHQDFDQQSVLANMRGMGEPIFEHDFTGEDMIKVISQERYGKERIGDEVAGYKLIDAVNAHAAVVASNHKTASTRCYEKFAEFIKTLEEKDYEEKYQEDGGDLELKHAYWIFLELLPR</sequence>
<keyword evidence="3" id="KW-1185">Reference proteome</keyword>